<protein>
    <submittedName>
        <fullName evidence="2">Uncharacterized protein</fullName>
    </submittedName>
</protein>
<feature type="chain" id="PRO_5032650995" evidence="1">
    <location>
        <begin position="24"/>
        <end position="88"/>
    </location>
</feature>
<reference evidence="2 3" key="1">
    <citation type="submission" date="2017-07" db="EMBL/GenBank/DDBJ databases">
        <title>Isolation and whole genome analysis of endospore-forming bacteria from heroin.</title>
        <authorList>
            <person name="Kalinowski J."/>
            <person name="Ahrens B."/>
            <person name="Al-Dilaimi A."/>
            <person name="Winkler A."/>
            <person name="Wibberg D."/>
            <person name="Schleenbecker U."/>
            <person name="Ruckert C."/>
            <person name="Wolfel R."/>
            <person name="Grass G."/>
        </authorList>
    </citation>
    <scope>NUCLEOTIDE SEQUENCE [LARGE SCALE GENOMIC DNA]</scope>
    <source>
        <strain evidence="2 3">7537-G1</strain>
    </source>
</reference>
<name>A0A268EZ38_9BACL</name>
<accession>A0A268EZ38</accession>
<organism evidence="2 3">
    <name type="scientific">Paenibacillus campinasensis</name>
    <dbReference type="NCBI Taxonomy" id="66347"/>
    <lineage>
        <taxon>Bacteria</taxon>
        <taxon>Bacillati</taxon>
        <taxon>Bacillota</taxon>
        <taxon>Bacilli</taxon>
        <taxon>Bacillales</taxon>
        <taxon>Paenibacillaceae</taxon>
        <taxon>Paenibacillus</taxon>
    </lineage>
</organism>
<evidence type="ECO:0000313" key="3">
    <source>
        <dbReference type="Proteomes" id="UP000215596"/>
    </source>
</evidence>
<evidence type="ECO:0000313" key="2">
    <source>
        <dbReference type="EMBL" id="PAD78387.1"/>
    </source>
</evidence>
<evidence type="ECO:0000256" key="1">
    <source>
        <dbReference type="SAM" id="SignalP"/>
    </source>
</evidence>
<dbReference type="AlphaFoldDB" id="A0A268EZ38"/>
<gene>
    <name evidence="2" type="ORF">CHH67_06385</name>
</gene>
<sequence length="88" mass="10159">MKKAFVRLLFIVLVISLMSTILAAKDKKENALVKNRNSLSYTSQRFEMRALVIKHHLNSRQELNIVYNPVGKHIAIRELTNTADFFIS</sequence>
<proteinExistence type="predicted"/>
<dbReference type="Proteomes" id="UP000215596">
    <property type="component" value="Unassembled WGS sequence"/>
</dbReference>
<dbReference type="EMBL" id="NPBY01000021">
    <property type="protein sequence ID" value="PAD78387.1"/>
    <property type="molecule type" value="Genomic_DNA"/>
</dbReference>
<comment type="caution">
    <text evidence="2">The sequence shown here is derived from an EMBL/GenBank/DDBJ whole genome shotgun (WGS) entry which is preliminary data.</text>
</comment>
<keyword evidence="1" id="KW-0732">Signal</keyword>
<feature type="signal peptide" evidence="1">
    <location>
        <begin position="1"/>
        <end position="23"/>
    </location>
</feature>
<dbReference type="RefSeq" id="WP_095264248.1">
    <property type="nucleotide sequence ID" value="NZ_NPBY01000021.1"/>
</dbReference>